<protein>
    <submittedName>
        <fullName evidence="1">Uncharacterized protein</fullName>
    </submittedName>
</protein>
<sequence>MDERGVFLVSIKRAAGSIIDFHVAYFLACIHMHKETLSLSAKRVIVRMAAILACGIDTLCTKSTPEAEYPRPDDVRVYCAGVGAQLVQKGGVWIALGLWQSIVQGGLKDNDGTYPTIRRGDINLSISTAVGVLELVSALEKLFGLPHTIAELRDTELMLDEITFIERQLLWAYLHRMVYMIENPAGRPVDVVSLRDIEISPDEILDLRMARVSQDNKGRGCFAIYAGLSLSGSRYIANGLTLIPYQLIKEVERLIGMPFDQAVASKYPLRP</sequence>
<comment type="caution">
    <text evidence="1">The sequence shown here is derived from an EMBL/GenBank/DDBJ whole genome shotgun (WGS) entry which is preliminary data.</text>
</comment>
<keyword evidence="2" id="KW-1185">Reference proteome</keyword>
<reference evidence="1 2" key="1">
    <citation type="journal article" date="2022" name="New Phytol.">
        <title>Ecological generalism drives hyperdiversity of secondary metabolite gene clusters in xylarialean endophytes.</title>
        <authorList>
            <person name="Franco M.E.E."/>
            <person name="Wisecaver J.H."/>
            <person name="Arnold A.E."/>
            <person name="Ju Y.M."/>
            <person name="Slot J.C."/>
            <person name="Ahrendt S."/>
            <person name="Moore L.P."/>
            <person name="Eastman K.E."/>
            <person name="Scott K."/>
            <person name="Konkel Z."/>
            <person name="Mondo S.J."/>
            <person name="Kuo A."/>
            <person name="Hayes R.D."/>
            <person name="Haridas S."/>
            <person name="Andreopoulos B."/>
            <person name="Riley R."/>
            <person name="LaButti K."/>
            <person name="Pangilinan J."/>
            <person name="Lipzen A."/>
            <person name="Amirebrahimi M."/>
            <person name="Yan J."/>
            <person name="Adam C."/>
            <person name="Keymanesh K."/>
            <person name="Ng V."/>
            <person name="Louie K."/>
            <person name="Northen T."/>
            <person name="Drula E."/>
            <person name="Henrissat B."/>
            <person name="Hsieh H.M."/>
            <person name="Youens-Clark K."/>
            <person name="Lutzoni F."/>
            <person name="Miadlikowska J."/>
            <person name="Eastwood D.C."/>
            <person name="Hamelin R.C."/>
            <person name="Grigoriev I.V."/>
            <person name="U'Ren J.M."/>
        </authorList>
    </citation>
    <scope>NUCLEOTIDE SEQUENCE [LARGE SCALE GENOMIC DNA]</scope>
    <source>
        <strain evidence="1 2">CBS 119005</strain>
    </source>
</reference>
<dbReference type="Proteomes" id="UP001497700">
    <property type="component" value="Unassembled WGS sequence"/>
</dbReference>
<name>A0ACB9Z9P1_9PEZI</name>
<evidence type="ECO:0000313" key="2">
    <source>
        <dbReference type="Proteomes" id="UP001497700"/>
    </source>
</evidence>
<proteinExistence type="predicted"/>
<gene>
    <name evidence="1" type="ORF">F4820DRAFT_445387</name>
</gene>
<accession>A0ACB9Z9P1</accession>
<evidence type="ECO:0000313" key="1">
    <source>
        <dbReference type="EMBL" id="KAI4868248.1"/>
    </source>
</evidence>
<dbReference type="EMBL" id="MU393440">
    <property type="protein sequence ID" value="KAI4868248.1"/>
    <property type="molecule type" value="Genomic_DNA"/>
</dbReference>
<organism evidence="1 2">
    <name type="scientific">Hypoxylon rubiginosum</name>
    <dbReference type="NCBI Taxonomy" id="110542"/>
    <lineage>
        <taxon>Eukaryota</taxon>
        <taxon>Fungi</taxon>
        <taxon>Dikarya</taxon>
        <taxon>Ascomycota</taxon>
        <taxon>Pezizomycotina</taxon>
        <taxon>Sordariomycetes</taxon>
        <taxon>Xylariomycetidae</taxon>
        <taxon>Xylariales</taxon>
        <taxon>Hypoxylaceae</taxon>
        <taxon>Hypoxylon</taxon>
    </lineage>
</organism>